<comment type="caution">
    <text evidence="9">The sequence shown here is derived from an EMBL/GenBank/DDBJ whole genome shotgun (WGS) entry which is preliminary data.</text>
</comment>
<evidence type="ECO:0000256" key="4">
    <source>
        <dbReference type="ARBA" id="ARBA00023002"/>
    </source>
</evidence>
<dbReference type="InterPro" id="IPR001117">
    <property type="entry name" value="Cu-oxidase_2nd"/>
</dbReference>
<dbReference type="InterPro" id="IPR002355">
    <property type="entry name" value="Cu_oxidase_Cu_BS"/>
</dbReference>
<dbReference type="Proteomes" id="UP000189433">
    <property type="component" value="Unassembled WGS sequence"/>
</dbReference>
<dbReference type="AlphaFoldDB" id="A0A1V3IKS1"/>
<dbReference type="CDD" id="cd04232">
    <property type="entry name" value="CuRO_1_CueO_FtsP"/>
    <property type="match status" value="1"/>
</dbReference>
<dbReference type="NCBIfam" id="NF008205">
    <property type="entry name" value="PRK10965.1"/>
    <property type="match status" value="1"/>
</dbReference>
<dbReference type="PANTHER" id="PTHR48267">
    <property type="entry name" value="CUPREDOXIN SUPERFAMILY PROTEIN"/>
    <property type="match status" value="1"/>
</dbReference>
<feature type="domain" description="Plastocyanin-like" evidence="8">
    <location>
        <begin position="51"/>
        <end position="163"/>
    </location>
</feature>
<evidence type="ECO:0000313" key="10">
    <source>
        <dbReference type="Proteomes" id="UP000189433"/>
    </source>
</evidence>
<keyword evidence="5" id="KW-0131">Cell cycle</keyword>
<feature type="domain" description="Plastocyanin-like" evidence="7">
    <location>
        <begin position="408"/>
        <end position="530"/>
    </location>
</feature>
<keyword evidence="3" id="KW-0574">Periplasm</keyword>
<dbReference type="InterPro" id="IPR011707">
    <property type="entry name" value="Cu-oxidase-like_N"/>
</dbReference>
<name>A0A1V3IKS1_9PAST</name>
<dbReference type="CDD" id="cd13867">
    <property type="entry name" value="CuRO_2_CueO_FtsP"/>
    <property type="match status" value="1"/>
</dbReference>
<dbReference type="InterPro" id="IPR008972">
    <property type="entry name" value="Cupredoxin"/>
</dbReference>
<keyword evidence="2" id="KW-0479">Metal-binding</keyword>
<evidence type="ECO:0000256" key="3">
    <source>
        <dbReference type="ARBA" id="ARBA00022764"/>
    </source>
</evidence>
<dbReference type="Pfam" id="PF07731">
    <property type="entry name" value="Cu-oxidase_2"/>
    <property type="match status" value="1"/>
</dbReference>
<evidence type="ECO:0000259" key="6">
    <source>
        <dbReference type="Pfam" id="PF00394"/>
    </source>
</evidence>
<evidence type="ECO:0000313" key="9">
    <source>
        <dbReference type="EMBL" id="OOF42012.1"/>
    </source>
</evidence>
<dbReference type="Pfam" id="PF07732">
    <property type="entry name" value="Cu-oxidase_3"/>
    <property type="match status" value="1"/>
</dbReference>
<accession>A0A1V3IKS1</accession>
<dbReference type="InterPro" id="IPR045087">
    <property type="entry name" value="Cu-oxidase_fam"/>
</dbReference>
<keyword evidence="1" id="KW-0132">Cell division</keyword>
<reference evidence="9 10" key="1">
    <citation type="submission" date="2016-10" db="EMBL/GenBank/DDBJ databases">
        <title>Rodentibacter gen. nov. and new species.</title>
        <authorList>
            <person name="Christensen H."/>
        </authorList>
    </citation>
    <scope>NUCLEOTIDE SEQUENCE [LARGE SCALE GENOMIC DNA]</scope>
    <source>
        <strain evidence="9 10">CCUG17206</strain>
    </source>
</reference>
<evidence type="ECO:0000256" key="1">
    <source>
        <dbReference type="ARBA" id="ARBA00022618"/>
    </source>
</evidence>
<evidence type="ECO:0000256" key="2">
    <source>
        <dbReference type="ARBA" id="ARBA00022723"/>
    </source>
</evidence>
<protein>
    <submittedName>
        <fullName evidence="9">Multicopper oxidase</fullName>
    </submittedName>
</protein>
<dbReference type="GO" id="GO:0051301">
    <property type="term" value="P:cell division"/>
    <property type="evidence" value="ECO:0007669"/>
    <property type="project" value="UniProtKB-KW"/>
</dbReference>
<dbReference type="STRING" id="1908260.BKK50_07905"/>
<dbReference type="GO" id="GO:0016491">
    <property type="term" value="F:oxidoreductase activity"/>
    <property type="evidence" value="ECO:0007669"/>
    <property type="project" value="UniProtKB-KW"/>
</dbReference>
<dbReference type="InterPro" id="IPR011706">
    <property type="entry name" value="Cu-oxidase_C"/>
</dbReference>
<keyword evidence="4" id="KW-0560">Oxidoreductase</keyword>
<keyword evidence="10" id="KW-1185">Reference proteome</keyword>
<feature type="domain" description="Plastocyanin-like" evidence="6">
    <location>
        <begin position="221"/>
        <end position="286"/>
    </location>
</feature>
<dbReference type="Gene3D" id="2.60.40.420">
    <property type="entry name" value="Cupredoxins - blue copper proteins"/>
    <property type="match status" value="3"/>
</dbReference>
<sequence>MQRRKFLKHSALFIAMAATPIKWVWAKEKQAILPIPTLLEADKGEIHLSVEQGTSQFGQHKTATWGYNGSLLGPAIRVKSGQEVRVNIQNNLPEETTVHWHGLEIPGDVDGGPQAIIKPAQQYQAKFTVNQRASTCWFHPHPHRRTGYQVAMGLAGLFLIEDELSSTLPLPKQWGVDDIPVILQDKRFDEQGQIDYKIDLLTASLGWFGDTMLTNGVQYPKHIAPKGWVRLRLLNGCNARSLKIATGDERPMYVIASDGGFLSEPIKVNELEILMGERFEVLIDLSDGKSVDLVSLPVDQMGMGLPPFDQKLPLLSLETTLQKGQGNLPTTLAALPKVEIPKDIVVRHFQLTMDPELDHQGMQLFMQKYGHQGMNMMHHTDMSNHAMPDHSMPMSQDMHMQHMKHDGDMTHKKETLDIWTANRINGQSFHHHPVFSAKQGQYEKWVISGEGDMMLHPFHIHGTQFRILTENGKPPAVHRQGWKDTVSVNGSISEVLVKFDYLAGEQAPYMAHCHVLEHEDTGMMLAFAVEK</sequence>
<dbReference type="PANTHER" id="PTHR48267:SF1">
    <property type="entry name" value="BILIRUBIN OXIDASE"/>
    <property type="match status" value="1"/>
</dbReference>
<dbReference type="GO" id="GO:0005507">
    <property type="term" value="F:copper ion binding"/>
    <property type="evidence" value="ECO:0007669"/>
    <property type="project" value="InterPro"/>
</dbReference>
<dbReference type="PROSITE" id="PS00080">
    <property type="entry name" value="MULTICOPPER_OXIDASE2"/>
    <property type="match status" value="1"/>
</dbReference>
<evidence type="ECO:0000259" key="7">
    <source>
        <dbReference type="Pfam" id="PF07731"/>
    </source>
</evidence>
<dbReference type="EMBL" id="MLHJ01000070">
    <property type="protein sequence ID" value="OOF42012.1"/>
    <property type="molecule type" value="Genomic_DNA"/>
</dbReference>
<gene>
    <name evidence="9" type="ORF">BKK50_07905</name>
</gene>
<dbReference type="OrthoDB" id="9757546at2"/>
<evidence type="ECO:0000259" key="8">
    <source>
        <dbReference type="Pfam" id="PF07732"/>
    </source>
</evidence>
<evidence type="ECO:0000256" key="5">
    <source>
        <dbReference type="ARBA" id="ARBA00023306"/>
    </source>
</evidence>
<dbReference type="Pfam" id="PF00394">
    <property type="entry name" value="Cu-oxidase"/>
    <property type="match status" value="1"/>
</dbReference>
<proteinExistence type="predicted"/>
<organism evidence="9 10">
    <name type="scientific">Rodentibacter rarus</name>
    <dbReference type="NCBI Taxonomy" id="1908260"/>
    <lineage>
        <taxon>Bacteria</taxon>
        <taxon>Pseudomonadati</taxon>
        <taxon>Pseudomonadota</taxon>
        <taxon>Gammaproteobacteria</taxon>
        <taxon>Pasteurellales</taxon>
        <taxon>Pasteurellaceae</taxon>
        <taxon>Rodentibacter</taxon>
    </lineage>
</organism>
<dbReference type="SUPFAM" id="SSF49503">
    <property type="entry name" value="Cupredoxins"/>
    <property type="match status" value="3"/>
</dbReference>